<keyword evidence="2" id="KW-0732">Signal</keyword>
<evidence type="ECO:0000313" key="3">
    <source>
        <dbReference type="EMBL" id="MFC7386616.1"/>
    </source>
</evidence>
<feature type="signal peptide" evidence="2">
    <location>
        <begin position="1"/>
        <end position="19"/>
    </location>
</feature>
<evidence type="ECO:0000313" key="4">
    <source>
        <dbReference type="Proteomes" id="UP001596496"/>
    </source>
</evidence>
<proteinExistence type="predicted"/>
<comment type="caution">
    <text evidence="3">The sequence shown here is derived from an EMBL/GenBank/DDBJ whole genome shotgun (WGS) entry which is preliminary data.</text>
</comment>
<reference evidence="4" key="1">
    <citation type="journal article" date="2019" name="Int. J. Syst. Evol. Microbiol.">
        <title>The Global Catalogue of Microorganisms (GCM) 10K type strain sequencing project: providing services to taxonomists for standard genome sequencing and annotation.</title>
        <authorList>
            <consortium name="The Broad Institute Genomics Platform"/>
            <consortium name="The Broad Institute Genome Sequencing Center for Infectious Disease"/>
            <person name="Wu L."/>
            <person name="Ma J."/>
        </authorList>
    </citation>
    <scope>NUCLEOTIDE SEQUENCE [LARGE SCALE GENOMIC DNA]</scope>
    <source>
        <strain evidence="4">CECT 7649</strain>
    </source>
</reference>
<sequence>MVVRRLTLVLASLPVLALAGCGGQAKGTGVASADGGASGGPAASASPATSSDPLKFAQCMREHGVDMKDPDPDGRIQMKIDKGQQGKMEAAQKACGKYMQGGKRMDADDPKRRDAMLRFARCMREHGVDMADPKPGEGILIRMPKPGSGGEEKVKAAQKACEHFMGGGMGG</sequence>
<protein>
    <submittedName>
        <fullName evidence="3">Uncharacterized protein</fullName>
    </submittedName>
</protein>
<accession>A0ABW2PE44</accession>
<keyword evidence="4" id="KW-1185">Reference proteome</keyword>
<dbReference type="PROSITE" id="PS51257">
    <property type="entry name" value="PROKAR_LIPOPROTEIN"/>
    <property type="match status" value="1"/>
</dbReference>
<evidence type="ECO:0000256" key="2">
    <source>
        <dbReference type="SAM" id="SignalP"/>
    </source>
</evidence>
<gene>
    <name evidence="3" type="ORF">ACFQSB_30720</name>
</gene>
<dbReference type="RefSeq" id="WP_380830335.1">
    <property type="nucleotide sequence ID" value="NZ_JBHTCG010000028.1"/>
</dbReference>
<evidence type="ECO:0000256" key="1">
    <source>
        <dbReference type="SAM" id="MobiDB-lite"/>
    </source>
</evidence>
<name>A0ABW2PE44_9ACTN</name>
<dbReference type="EMBL" id="JBHTCG010000028">
    <property type="protein sequence ID" value="MFC7386616.1"/>
    <property type="molecule type" value="Genomic_DNA"/>
</dbReference>
<feature type="region of interest" description="Disordered" evidence="1">
    <location>
        <begin position="28"/>
        <end position="52"/>
    </location>
</feature>
<dbReference type="Proteomes" id="UP001596496">
    <property type="component" value="Unassembled WGS sequence"/>
</dbReference>
<feature type="chain" id="PRO_5047462002" evidence="2">
    <location>
        <begin position="20"/>
        <end position="171"/>
    </location>
</feature>
<organism evidence="3 4">
    <name type="scientific">Sphaerisporangium rhizosphaerae</name>
    <dbReference type="NCBI Taxonomy" id="2269375"/>
    <lineage>
        <taxon>Bacteria</taxon>
        <taxon>Bacillati</taxon>
        <taxon>Actinomycetota</taxon>
        <taxon>Actinomycetes</taxon>
        <taxon>Streptosporangiales</taxon>
        <taxon>Streptosporangiaceae</taxon>
        <taxon>Sphaerisporangium</taxon>
    </lineage>
</organism>